<dbReference type="PANTHER" id="PTHR11552:SF147">
    <property type="entry name" value="CHOLINE DEHYDROGENASE, MITOCHONDRIAL"/>
    <property type="match status" value="1"/>
</dbReference>
<feature type="binding site" evidence="5">
    <location>
        <begin position="595"/>
        <end position="596"/>
    </location>
    <ligand>
        <name>FAD</name>
        <dbReference type="ChEBI" id="CHEBI:57692"/>
    </ligand>
</feature>
<evidence type="ECO:0000313" key="9">
    <source>
        <dbReference type="Proteomes" id="UP001075354"/>
    </source>
</evidence>
<dbReference type="Pfam" id="PF00732">
    <property type="entry name" value="GMC_oxred_N"/>
    <property type="match status" value="1"/>
</dbReference>
<evidence type="ECO:0008006" key="10">
    <source>
        <dbReference type="Google" id="ProtNLM"/>
    </source>
</evidence>
<dbReference type="SUPFAM" id="SSF51905">
    <property type="entry name" value="FAD/NAD(P)-binding domain"/>
    <property type="match status" value="1"/>
</dbReference>
<gene>
    <name evidence="8" type="ORF">ONE63_001681</name>
</gene>
<feature type="domain" description="Glucose-methanol-choline oxidoreductase C-terminal" evidence="7">
    <location>
        <begin position="506"/>
        <end position="649"/>
    </location>
</feature>
<evidence type="ECO:0000256" key="4">
    <source>
        <dbReference type="ARBA" id="ARBA00022827"/>
    </source>
</evidence>
<proteinExistence type="inferred from homology"/>
<dbReference type="Gene3D" id="3.50.50.60">
    <property type="entry name" value="FAD/NAD(P)-binding domain"/>
    <property type="match status" value="1"/>
</dbReference>
<evidence type="ECO:0000259" key="6">
    <source>
        <dbReference type="Pfam" id="PF00732"/>
    </source>
</evidence>
<dbReference type="PIRSF" id="PIRSF000137">
    <property type="entry name" value="Alcohol_oxidase"/>
    <property type="match status" value="1"/>
</dbReference>
<feature type="domain" description="Glucose-methanol-choline oxidoreductase N-terminal" evidence="6">
    <location>
        <begin position="99"/>
        <end position="403"/>
    </location>
</feature>
<name>A0AAV7XC77_9NEOP</name>
<protein>
    <recommendedName>
        <fullName evidence="10">Glucose dehydrogenase [FAD, quinone]-like</fullName>
    </recommendedName>
</protein>
<dbReference type="GO" id="GO:0050660">
    <property type="term" value="F:flavin adenine dinucleotide binding"/>
    <property type="evidence" value="ECO:0007669"/>
    <property type="project" value="InterPro"/>
</dbReference>
<feature type="binding site" evidence="5">
    <location>
        <position position="177"/>
    </location>
    <ligand>
        <name>FAD</name>
        <dbReference type="ChEBI" id="CHEBI:57692"/>
    </ligand>
</feature>
<evidence type="ECO:0000256" key="2">
    <source>
        <dbReference type="ARBA" id="ARBA00010790"/>
    </source>
</evidence>
<dbReference type="Proteomes" id="UP001075354">
    <property type="component" value="Chromosome 11"/>
</dbReference>
<evidence type="ECO:0000259" key="7">
    <source>
        <dbReference type="Pfam" id="PF05199"/>
    </source>
</evidence>
<comment type="cofactor">
    <cofactor evidence="1 5">
        <name>FAD</name>
        <dbReference type="ChEBI" id="CHEBI:57692"/>
    </cofactor>
</comment>
<dbReference type="PANTHER" id="PTHR11552">
    <property type="entry name" value="GLUCOSE-METHANOL-CHOLINE GMC OXIDOREDUCTASE"/>
    <property type="match status" value="1"/>
</dbReference>
<keyword evidence="3" id="KW-0285">Flavoprotein</keyword>
<dbReference type="SUPFAM" id="SSF54373">
    <property type="entry name" value="FAD-linked reductases, C-terminal domain"/>
    <property type="match status" value="1"/>
</dbReference>
<evidence type="ECO:0000256" key="5">
    <source>
        <dbReference type="PIRSR" id="PIRSR000137-2"/>
    </source>
</evidence>
<dbReference type="InterPro" id="IPR036188">
    <property type="entry name" value="FAD/NAD-bd_sf"/>
</dbReference>
<accession>A0AAV7XC77</accession>
<evidence type="ECO:0000256" key="1">
    <source>
        <dbReference type="ARBA" id="ARBA00001974"/>
    </source>
</evidence>
<comment type="caution">
    <text evidence="8">The sequence shown here is derived from an EMBL/GenBank/DDBJ whole genome shotgun (WGS) entry which is preliminary data.</text>
</comment>
<comment type="similarity">
    <text evidence="2">Belongs to the GMC oxidoreductase family.</text>
</comment>
<evidence type="ECO:0000313" key="8">
    <source>
        <dbReference type="EMBL" id="KAJ1522491.1"/>
    </source>
</evidence>
<dbReference type="InterPro" id="IPR012132">
    <property type="entry name" value="GMC_OxRdtase"/>
</dbReference>
<keyword evidence="9" id="KW-1185">Reference proteome</keyword>
<dbReference type="InterPro" id="IPR000172">
    <property type="entry name" value="GMC_OxRdtase_N"/>
</dbReference>
<evidence type="ECO:0000256" key="3">
    <source>
        <dbReference type="ARBA" id="ARBA00022630"/>
    </source>
</evidence>
<dbReference type="Gene3D" id="3.30.560.10">
    <property type="entry name" value="Glucose Oxidase, domain 3"/>
    <property type="match status" value="1"/>
</dbReference>
<dbReference type="GO" id="GO:0016614">
    <property type="term" value="F:oxidoreductase activity, acting on CH-OH group of donors"/>
    <property type="evidence" value="ECO:0007669"/>
    <property type="project" value="InterPro"/>
</dbReference>
<keyword evidence="4 5" id="KW-0274">FAD</keyword>
<dbReference type="Pfam" id="PF05199">
    <property type="entry name" value="GMC_oxred_C"/>
    <property type="match status" value="1"/>
</dbReference>
<reference evidence="8" key="1">
    <citation type="submission" date="2022-12" db="EMBL/GenBank/DDBJ databases">
        <title>Chromosome-level genome assembly of the bean flower thrips Megalurothrips usitatus.</title>
        <authorList>
            <person name="Ma L."/>
            <person name="Liu Q."/>
            <person name="Li H."/>
            <person name="Cai W."/>
        </authorList>
    </citation>
    <scope>NUCLEOTIDE SEQUENCE</scope>
    <source>
        <strain evidence="8">Cailab_2022a</strain>
    </source>
</reference>
<dbReference type="InterPro" id="IPR007867">
    <property type="entry name" value="GMC_OxRtase_C"/>
</dbReference>
<sequence>MPCTWQQVSHKCPRRGGTARNSAFVHKRCSGQPPSLLWSSARDRHDMSSPVSQTTWPAGCENTPLVAFLSVLIAVVNRRLESEQKQRATESADAVNAAFDFVVVGGGAAGCVLAERLTRDANTTVLLLERGGTQPDQTKVPAYITYMLMSNAVDNVVTLPESKNCNGVGCVLNTPKVLGGGSSLNAMMYVRASSVDYDSWANLTGDSSWAYDNVIPYFKRAERNLDPVIAKDSEYHSSAGPLSVSWQPYRHPAIPMVQEAMRNAGLASRLDVNAEGQLGETVVQTTTANGERWSTYRGYLEPELGRPNLRVVTYATATRILFDDEGDRAEGSPPRALGVEYRDAAGEIRVATANKEVIVSAGGIHSPQVLLLSGLGPAEELQELNIPVVADLPGVGKNLQDHPLVDGVEYECVPPLCDVDWASRLQDLDDYGANRKGPLSAAGMTQLAAFIRTDLDPPPPEGAPLKQPDLQMGFLNTVEDGNGTRCLAFDTWRYNRIKVLPAVLRPRSRGTVRLNATDPHGQPLVTIGYFTDADDYDLNVAVKGLQLGRRLESTLKQYGLVLSKNPAPAQHCSHLDPDSVAHLKCLARTACFSMWHWSCTCRMGREDDDDAVVNPRLLVRKVRGLRVVDASVMPNVTSGNTNAPTIMIAERASDLIRQDHGIPIV</sequence>
<dbReference type="AlphaFoldDB" id="A0AAV7XC77"/>
<dbReference type="EMBL" id="JAPTSV010000011">
    <property type="protein sequence ID" value="KAJ1522491.1"/>
    <property type="molecule type" value="Genomic_DNA"/>
</dbReference>
<organism evidence="8 9">
    <name type="scientific">Megalurothrips usitatus</name>
    <name type="common">bean blossom thrips</name>
    <dbReference type="NCBI Taxonomy" id="439358"/>
    <lineage>
        <taxon>Eukaryota</taxon>
        <taxon>Metazoa</taxon>
        <taxon>Ecdysozoa</taxon>
        <taxon>Arthropoda</taxon>
        <taxon>Hexapoda</taxon>
        <taxon>Insecta</taxon>
        <taxon>Pterygota</taxon>
        <taxon>Neoptera</taxon>
        <taxon>Paraneoptera</taxon>
        <taxon>Thysanoptera</taxon>
        <taxon>Terebrantia</taxon>
        <taxon>Thripoidea</taxon>
        <taxon>Thripidae</taxon>
        <taxon>Megalurothrips</taxon>
    </lineage>
</organism>